<dbReference type="InterPro" id="IPR010620">
    <property type="entry name" value="SBBP_repeat"/>
</dbReference>
<evidence type="ECO:0000313" key="5">
    <source>
        <dbReference type="Proteomes" id="UP000298284"/>
    </source>
</evidence>
<dbReference type="InterPro" id="IPR013783">
    <property type="entry name" value="Ig-like_fold"/>
</dbReference>
<dbReference type="Pfam" id="PF06739">
    <property type="entry name" value="SBBP"/>
    <property type="match status" value="1"/>
</dbReference>
<sequence>MKTSFTRLLLLAGWLPLCAPAALGQQQSPAPARQVEQPASPPTAAELLQTLLGIKQSAISQSAAVSKPVSGARSGSAATLSGKGITEQAATTGPVSREWAIHYNGKEPSSDDLPQAMVVDANGFAYVTGYSHSFVTGNYDCATVKYSPSGQQMWVAVYDGPAHGLDAASDVAVDAAGNVYITGYSYTTPSSLDYVTIKYSPSGQQLWLATYNGPGDKGDGATNLKLDAVGNVYVTGTTTTSSGQVNYATVKYSASGQQQWAAFYDGPANLADQPVDLALDAAGNVYVTGTSANGSTRDDYATVKYSPSGQQLWAARYDGPSSGNDQAVELALDGAANVYVTGISDTPVGGQEDYATLKYNSNGQQLWVARFNGQGNGSDRVTGLAVDANGNAYVTGGSDFHYATLKYSSSGQQQWLATYVGSMYSSDRASDIAVDPTGSVYVTGATYGGGPTGEYATLKYSPDGQQIWAATYPEPAGGIYKATNLALDARNNVYVTGYSGSIIKSISDYATVKYIQPQKGIIYPVVVPPSPISVTAPANQCGARVEFEAVAIGSPVPTITYATSAGPITSPYVFPVGITTVTATATSGVGTSSATFTVNVTDVTPPTIVARNLTVALFNGSATISPLDADAGSTDACGIGRMQLSQTNFSCENLGVNNLTLTVFDVNGNSSTAPITVTVIGNPPAPQIAVQPIGGTYTGGVPTTLYLGYGPQSVTLSASGGTSYSWSPAAGLSNPTSATPVFTATAPGTYTYSLTATGASGCQATTSVTLTVVDARCGNGKKNDKVLVCHNGQELCIAASAVAAHLQHHSGDQLGHCSSQPSLSAMTTELTAYPNPSTERAVVSFQATSSGQAELVVYNEVGQRVTTLFNGQVEAGQQYELPLDSRNLPRGLYLCRLVLGAQTKQVRLSVGK</sequence>
<dbReference type="OrthoDB" id="885845at2"/>
<evidence type="ECO:0000259" key="2">
    <source>
        <dbReference type="PROSITE" id="PS50093"/>
    </source>
</evidence>
<feature type="signal peptide" evidence="1">
    <location>
        <begin position="1"/>
        <end position="21"/>
    </location>
</feature>
<dbReference type="EMBL" id="SRKZ01000001">
    <property type="protein sequence ID" value="TGD82785.1"/>
    <property type="molecule type" value="Genomic_DNA"/>
</dbReference>
<keyword evidence="5" id="KW-1185">Reference proteome</keyword>
<dbReference type="InterPro" id="IPR001480">
    <property type="entry name" value="Bulb-type_lectin_dom"/>
</dbReference>
<evidence type="ECO:0000313" key="4">
    <source>
        <dbReference type="EMBL" id="TGD82785.1"/>
    </source>
</evidence>
<feature type="domain" description="PKD" evidence="2">
    <location>
        <begin position="722"/>
        <end position="772"/>
    </location>
</feature>
<accession>A0A4Z0MUJ6</accession>
<dbReference type="PANTHER" id="PTHR35580:SF1">
    <property type="entry name" value="PHYTASE-LIKE DOMAIN-CONTAINING PROTEIN"/>
    <property type="match status" value="1"/>
</dbReference>
<organism evidence="4 5">
    <name type="scientific">Hymenobacter wooponensis</name>
    <dbReference type="NCBI Taxonomy" id="1525360"/>
    <lineage>
        <taxon>Bacteria</taxon>
        <taxon>Pseudomonadati</taxon>
        <taxon>Bacteroidota</taxon>
        <taxon>Cytophagia</taxon>
        <taxon>Cytophagales</taxon>
        <taxon>Hymenobacteraceae</taxon>
        <taxon>Hymenobacter</taxon>
    </lineage>
</organism>
<protein>
    <submittedName>
        <fullName evidence="4">T9SS type A sorting domain-containing protein</fullName>
    </submittedName>
</protein>
<dbReference type="Pfam" id="PF22352">
    <property type="entry name" value="K319L-like_PKD"/>
    <property type="match status" value="1"/>
</dbReference>
<evidence type="ECO:0000259" key="3">
    <source>
        <dbReference type="PROSITE" id="PS50927"/>
    </source>
</evidence>
<dbReference type="InterPro" id="IPR000601">
    <property type="entry name" value="PKD_dom"/>
</dbReference>
<dbReference type="Gene3D" id="2.60.40.10">
    <property type="entry name" value="Immunoglobulins"/>
    <property type="match status" value="1"/>
</dbReference>
<dbReference type="InterPro" id="IPR052918">
    <property type="entry name" value="Motility_Chemotaxis_Reg"/>
</dbReference>
<comment type="caution">
    <text evidence="4">The sequence shown here is derived from an EMBL/GenBank/DDBJ whole genome shotgun (WGS) entry which is preliminary data.</text>
</comment>
<proteinExistence type="predicted"/>
<dbReference type="PANTHER" id="PTHR35580">
    <property type="entry name" value="CELL SURFACE GLYCOPROTEIN (S-LAYER PROTEIN)-LIKE PROTEIN"/>
    <property type="match status" value="1"/>
</dbReference>
<dbReference type="PROSITE" id="PS50927">
    <property type="entry name" value="BULB_LECTIN"/>
    <property type="match status" value="1"/>
</dbReference>
<dbReference type="Gene3D" id="2.120.10.30">
    <property type="entry name" value="TolB, C-terminal domain"/>
    <property type="match status" value="2"/>
</dbReference>
<dbReference type="InterPro" id="IPR011042">
    <property type="entry name" value="6-blade_b-propeller_TolB-like"/>
</dbReference>
<dbReference type="CDD" id="cd00146">
    <property type="entry name" value="PKD"/>
    <property type="match status" value="1"/>
</dbReference>
<feature type="domain" description="Bulb-type lectin" evidence="3">
    <location>
        <begin position="110"/>
        <end position="247"/>
    </location>
</feature>
<name>A0A4Z0MUJ6_9BACT</name>
<evidence type="ECO:0000256" key="1">
    <source>
        <dbReference type="SAM" id="SignalP"/>
    </source>
</evidence>
<dbReference type="Proteomes" id="UP000298284">
    <property type="component" value="Unassembled WGS sequence"/>
</dbReference>
<dbReference type="SUPFAM" id="SSF49299">
    <property type="entry name" value="PKD domain"/>
    <property type="match status" value="1"/>
</dbReference>
<dbReference type="AlphaFoldDB" id="A0A4Z0MUJ6"/>
<feature type="chain" id="PRO_5021437928" evidence="1">
    <location>
        <begin position="22"/>
        <end position="912"/>
    </location>
</feature>
<dbReference type="InterPro" id="IPR035986">
    <property type="entry name" value="PKD_dom_sf"/>
</dbReference>
<dbReference type="PROSITE" id="PS50093">
    <property type="entry name" value="PKD"/>
    <property type="match status" value="1"/>
</dbReference>
<keyword evidence="1" id="KW-0732">Signal</keyword>
<reference evidence="4 5" key="1">
    <citation type="submission" date="2019-04" db="EMBL/GenBank/DDBJ databases">
        <authorList>
            <person name="Feng G."/>
            <person name="Zhang J."/>
            <person name="Zhu H."/>
        </authorList>
    </citation>
    <scope>NUCLEOTIDE SEQUENCE [LARGE SCALE GENOMIC DNA]</scope>
    <source>
        <strain evidence="4 5">JCM 19491</strain>
    </source>
</reference>
<dbReference type="SUPFAM" id="SSF101898">
    <property type="entry name" value="NHL repeat"/>
    <property type="match status" value="2"/>
</dbReference>
<gene>
    <name evidence="4" type="ORF">EU557_03110</name>
</gene>